<feature type="region of interest" description="Disordered" evidence="1">
    <location>
        <begin position="92"/>
        <end position="183"/>
    </location>
</feature>
<feature type="compositionally biased region" description="Low complexity" evidence="1">
    <location>
        <begin position="92"/>
        <end position="108"/>
    </location>
</feature>
<feature type="compositionally biased region" description="Polar residues" evidence="1">
    <location>
        <begin position="269"/>
        <end position="290"/>
    </location>
</feature>
<dbReference type="OrthoDB" id="2987538at2759"/>
<evidence type="ECO:0000313" key="3">
    <source>
        <dbReference type="Proteomes" id="UP000518752"/>
    </source>
</evidence>
<sequence length="314" mass="33757">MAVNIDDKTASAFQADAVQLMDPDATTLRSLPKLKPLIIPEQGSVAIGLLTPVDEAPDNAEYTTNETGLRPLPTPKSDPTIRLRASSWATWSADASSSQTSTRSPSRWNTSAAAPRSRAAKGDSDVGSSVESSQRRSPARTRTRDSRSATVCCHPETNLALKPTLKSSHHRSSLPSPPERHFLSRGRASTQASPAVPKYHVQDWLASPTAPPLIAEPKRKGLGFKVKALPNIPISVNMETPEQDRQESKPRLTAKDKGKTKAIDVTPVLDTSNYGLLTPPDSAQSGPDPNTSSLPSGLRGLRPRGPRTRRSTIC</sequence>
<feature type="compositionally biased region" description="Basic residues" evidence="1">
    <location>
        <begin position="301"/>
        <end position="314"/>
    </location>
</feature>
<evidence type="ECO:0000256" key="1">
    <source>
        <dbReference type="SAM" id="MobiDB-lite"/>
    </source>
</evidence>
<evidence type="ECO:0000313" key="2">
    <source>
        <dbReference type="EMBL" id="KAF5392756.1"/>
    </source>
</evidence>
<reference evidence="2 3" key="1">
    <citation type="journal article" date="2020" name="ISME J.">
        <title>Uncovering the hidden diversity of litter-decomposition mechanisms in mushroom-forming fungi.</title>
        <authorList>
            <person name="Floudas D."/>
            <person name="Bentzer J."/>
            <person name="Ahren D."/>
            <person name="Johansson T."/>
            <person name="Persson P."/>
            <person name="Tunlid A."/>
        </authorList>
    </citation>
    <scope>NUCLEOTIDE SEQUENCE [LARGE SCALE GENOMIC DNA]</scope>
    <source>
        <strain evidence="2 3">CBS 406.79</strain>
    </source>
</reference>
<keyword evidence="3" id="KW-1185">Reference proteome</keyword>
<feature type="compositionally biased region" description="Low complexity" evidence="1">
    <location>
        <begin position="291"/>
        <end position="300"/>
    </location>
</feature>
<comment type="caution">
    <text evidence="2">The sequence shown here is derived from an EMBL/GenBank/DDBJ whole genome shotgun (WGS) entry which is preliminary data.</text>
</comment>
<dbReference type="Proteomes" id="UP000518752">
    <property type="component" value="Unassembled WGS sequence"/>
</dbReference>
<protein>
    <submittedName>
        <fullName evidence="2">Uncharacterized protein</fullName>
    </submittedName>
</protein>
<feature type="compositionally biased region" description="Low complexity" evidence="1">
    <location>
        <begin position="125"/>
        <end position="136"/>
    </location>
</feature>
<dbReference type="EMBL" id="JAACJN010000004">
    <property type="protein sequence ID" value="KAF5392756.1"/>
    <property type="molecule type" value="Genomic_DNA"/>
</dbReference>
<feature type="region of interest" description="Disordered" evidence="1">
    <location>
        <begin position="238"/>
        <end position="314"/>
    </location>
</feature>
<organism evidence="2 3">
    <name type="scientific">Collybiopsis confluens</name>
    <dbReference type="NCBI Taxonomy" id="2823264"/>
    <lineage>
        <taxon>Eukaryota</taxon>
        <taxon>Fungi</taxon>
        <taxon>Dikarya</taxon>
        <taxon>Basidiomycota</taxon>
        <taxon>Agaricomycotina</taxon>
        <taxon>Agaricomycetes</taxon>
        <taxon>Agaricomycetidae</taxon>
        <taxon>Agaricales</taxon>
        <taxon>Marasmiineae</taxon>
        <taxon>Omphalotaceae</taxon>
        <taxon>Collybiopsis</taxon>
    </lineage>
</organism>
<gene>
    <name evidence="2" type="ORF">D9757_000798</name>
</gene>
<name>A0A8H5I0G5_9AGAR</name>
<feature type="compositionally biased region" description="Basic and acidic residues" evidence="1">
    <location>
        <begin position="242"/>
        <end position="262"/>
    </location>
</feature>
<accession>A0A8H5I0G5</accession>
<proteinExistence type="predicted"/>
<dbReference type="AlphaFoldDB" id="A0A8H5I0G5"/>